<comment type="caution">
    <text evidence="1">The sequence shown here is derived from an EMBL/GenBank/DDBJ whole genome shotgun (WGS) entry which is preliminary data.</text>
</comment>
<reference evidence="2" key="1">
    <citation type="journal article" date="2019" name="bioRxiv">
        <title>Genomics, evolutionary history and diagnostics of the Alternaria alternata species group including apple and Asian pear pathotypes.</title>
        <authorList>
            <person name="Armitage A.D."/>
            <person name="Cockerton H.M."/>
            <person name="Sreenivasaprasad S."/>
            <person name="Woodhall J.W."/>
            <person name="Lane C.R."/>
            <person name="Harrison R.J."/>
            <person name="Clarkson J.P."/>
        </authorList>
    </citation>
    <scope>NUCLEOTIDE SEQUENCE [LARGE SCALE GENOMIC DNA]</scope>
    <source>
        <strain evidence="2">FERA 1082</strain>
    </source>
</reference>
<dbReference type="EMBL" id="PDXA01000114">
    <property type="protein sequence ID" value="RYN22306.1"/>
    <property type="molecule type" value="Genomic_DNA"/>
</dbReference>
<organism evidence="1 2">
    <name type="scientific">Alternaria tenuissima</name>
    <dbReference type="NCBI Taxonomy" id="119927"/>
    <lineage>
        <taxon>Eukaryota</taxon>
        <taxon>Fungi</taxon>
        <taxon>Dikarya</taxon>
        <taxon>Ascomycota</taxon>
        <taxon>Pezizomycotina</taxon>
        <taxon>Dothideomycetes</taxon>
        <taxon>Pleosporomycetidae</taxon>
        <taxon>Pleosporales</taxon>
        <taxon>Pleosporineae</taxon>
        <taxon>Pleosporaceae</taxon>
        <taxon>Alternaria</taxon>
        <taxon>Alternaria sect. Alternaria</taxon>
        <taxon>Alternaria alternata complex</taxon>
    </lineage>
</organism>
<evidence type="ECO:0000313" key="1">
    <source>
        <dbReference type="EMBL" id="RYN22306.1"/>
    </source>
</evidence>
<sequence length="104" mass="12061">MLCLHPSFIQDTLTARQAESSSFCFFFSLERKHSYPQLCQDIIMSKAQSPYDSLRNIPQYYDNSDSHNSALNLILALRPEWRESQDTIEFVRFTDGITNTVCIC</sequence>
<proteinExistence type="predicted"/>
<protein>
    <submittedName>
        <fullName evidence="1">Uncharacterized protein</fullName>
    </submittedName>
</protein>
<dbReference type="Proteomes" id="UP000292402">
    <property type="component" value="Unassembled WGS sequence"/>
</dbReference>
<accession>A0A4Q4LYS0</accession>
<name>A0A4Q4LYS0_9PLEO</name>
<dbReference type="AlphaFoldDB" id="A0A4Q4LYS0"/>
<gene>
    <name evidence="1" type="ORF">AA0114_g12911</name>
</gene>
<evidence type="ECO:0000313" key="2">
    <source>
        <dbReference type="Proteomes" id="UP000292402"/>
    </source>
</evidence>